<accession>A0AAU9WI93</accession>
<evidence type="ECO:0000313" key="2">
    <source>
        <dbReference type="Proteomes" id="UP001159428"/>
    </source>
</evidence>
<keyword evidence="2" id="KW-1185">Reference proteome</keyword>
<comment type="caution">
    <text evidence="1">The sequence shown here is derived from an EMBL/GenBank/DDBJ whole genome shotgun (WGS) entry which is preliminary data.</text>
</comment>
<dbReference type="EMBL" id="CALNXJ010000015">
    <property type="protein sequence ID" value="CAH3115672.1"/>
    <property type="molecule type" value="Genomic_DNA"/>
</dbReference>
<name>A0AAU9WI93_9CNID</name>
<feature type="non-terminal residue" evidence="1">
    <location>
        <position position="159"/>
    </location>
</feature>
<organism evidence="1 2">
    <name type="scientific">Pocillopora meandrina</name>
    <dbReference type="NCBI Taxonomy" id="46732"/>
    <lineage>
        <taxon>Eukaryota</taxon>
        <taxon>Metazoa</taxon>
        <taxon>Cnidaria</taxon>
        <taxon>Anthozoa</taxon>
        <taxon>Hexacorallia</taxon>
        <taxon>Scleractinia</taxon>
        <taxon>Astrocoeniina</taxon>
        <taxon>Pocilloporidae</taxon>
        <taxon>Pocillopora</taxon>
    </lineage>
</organism>
<reference evidence="1 2" key="1">
    <citation type="submission" date="2022-05" db="EMBL/GenBank/DDBJ databases">
        <authorList>
            <consortium name="Genoscope - CEA"/>
            <person name="William W."/>
        </authorList>
    </citation>
    <scope>NUCLEOTIDE SEQUENCE [LARGE SCALE GENOMIC DNA]</scope>
</reference>
<sequence>MSLRYFQGMEQVGSGARQKRRDAKPFYVNVTVIRNCDFTRRDGERYMPTLSKLAQIRKSSVLGQYKKQVEFYRNMSEKMVMEKLEETFPYLRNKSYACTVFTSRPAGCMSTSRIWDGKTVKRNTQGNSALYILEDEVTQKNDSSAYLDQPKSEFRHDEP</sequence>
<dbReference type="Proteomes" id="UP001159428">
    <property type="component" value="Unassembled WGS sequence"/>
</dbReference>
<evidence type="ECO:0000313" key="1">
    <source>
        <dbReference type="EMBL" id="CAH3115672.1"/>
    </source>
</evidence>
<dbReference type="AlphaFoldDB" id="A0AAU9WI93"/>
<gene>
    <name evidence="1" type="ORF">PMEA_00006427</name>
</gene>
<protein>
    <submittedName>
        <fullName evidence="1">Uncharacterized protein</fullName>
    </submittedName>
</protein>
<proteinExistence type="predicted"/>